<dbReference type="AlphaFoldDB" id="A0AA90H236"/>
<feature type="coiled-coil region" evidence="1">
    <location>
        <begin position="1"/>
        <end position="28"/>
    </location>
</feature>
<feature type="domain" description="Trypsin-co-occurring" evidence="2">
    <location>
        <begin position="2"/>
        <end position="79"/>
    </location>
</feature>
<proteinExistence type="predicted"/>
<keyword evidence="1" id="KW-0175">Coiled coil</keyword>
<reference evidence="3" key="1">
    <citation type="submission" date="2023-05" db="EMBL/GenBank/DDBJ databases">
        <title>Streptantibioticus silvisoli sp. nov., acidotolerant actinomycetes 1 from pine litter.</title>
        <authorList>
            <person name="Swiecimska M."/>
            <person name="Golinska P."/>
            <person name="Sangal V."/>
            <person name="Wachnowicz B."/>
            <person name="Goodfellow M."/>
        </authorList>
    </citation>
    <scope>NUCLEOTIDE SEQUENCE</scope>
    <source>
        <strain evidence="3">SL13</strain>
    </source>
</reference>
<protein>
    <recommendedName>
        <fullName evidence="2">Trypsin-co-occurring domain-containing protein</fullName>
    </recommendedName>
</protein>
<dbReference type="EMBL" id="JABXJJ020000009">
    <property type="protein sequence ID" value="MDI5969409.1"/>
    <property type="molecule type" value="Genomic_DNA"/>
</dbReference>
<organism evidence="3">
    <name type="scientific">Streptantibioticus silvisoli</name>
    <dbReference type="NCBI Taxonomy" id="2705255"/>
    <lineage>
        <taxon>Bacteria</taxon>
        <taxon>Bacillati</taxon>
        <taxon>Actinomycetota</taxon>
        <taxon>Actinomycetes</taxon>
        <taxon>Kitasatosporales</taxon>
        <taxon>Streptomycetaceae</taxon>
        <taxon>Streptantibioticus</taxon>
    </lineage>
</organism>
<dbReference type="Pfam" id="PF19631">
    <property type="entry name" value="Trypco2"/>
    <property type="match status" value="1"/>
</dbReference>
<evidence type="ECO:0000313" key="3">
    <source>
        <dbReference type="EMBL" id="MDI5969409.1"/>
    </source>
</evidence>
<evidence type="ECO:0000256" key="1">
    <source>
        <dbReference type="SAM" id="Coils"/>
    </source>
</evidence>
<name>A0AA90H236_9ACTN</name>
<dbReference type="InterPro" id="IPR045608">
    <property type="entry name" value="Trypco2"/>
</dbReference>
<comment type="caution">
    <text evidence="3">The sequence shown here is derived from an EMBL/GenBank/DDBJ whole genome shotgun (WGS) entry which is preliminary data.</text>
</comment>
<gene>
    <name evidence="3" type="ORF">POF50_008640</name>
</gene>
<accession>A0AA90H236</accession>
<evidence type="ECO:0000259" key="2">
    <source>
        <dbReference type="Pfam" id="PF19631"/>
    </source>
</evidence>
<dbReference type="RefSeq" id="WP_271312232.1">
    <property type="nucleotide sequence ID" value="NZ_JABXJJ020000009.1"/>
</dbReference>
<sequence length="99" mass="10930">MVELASMIRELRRELNAAMEEAEGERLRFELGPVEIEATVTVDTEKSRQGKVRFWVVEAGGDGKSTRSDLQKITFTLRPRLVGSSGTPLISGGELPGER</sequence>